<evidence type="ECO:0000313" key="1">
    <source>
        <dbReference type="EMBL" id="VDM94734.1"/>
    </source>
</evidence>
<sequence length="44" mass="4670">MQSSQRLYPGLNTITSTATMTRYSPTGTGATTAAAAYRTRMPSV</sequence>
<evidence type="ECO:0000313" key="3">
    <source>
        <dbReference type="WBParaSite" id="nOo.2.0.1.t11007-RA"/>
    </source>
</evidence>
<dbReference type="EMBL" id="UYRW01007058">
    <property type="protein sequence ID" value="VDM94734.1"/>
    <property type="molecule type" value="Genomic_DNA"/>
</dbReference>
<organism evidence="3">
    <name type="scientific">Onchocerca ochengi</name>
    <name type="common">Filarial nematode worm</name>
    <dbReference type="NCBI Taxonomy" id="42157"/>
    <lineage>
        <taxon>Eukaryota</taxon>
        <taxon>Metazoa</taxon>
        <taxon>Ecdysozoa</taxon>
        <taxon>Nematoda</taxon>
        <taxon>Chromadorea</taxon>
        <taxon>Rhabditida</taxon>
        <taxon>Spirurina</taxon>
        <taxon>Spiruromorpha</taxon>
        <taxon>Filarioidea</taxon>
        <taxon>Onchocercidae</taxon>
        <taxon>Onchocerca</taxon>
    </lineage>
</organism>
<dbReference type="WBParaSite" id="nOo.2.0.1.t11007-RA">
    <property type="protein sequence ID" value="nOo.2.0.1.t11007-RA"/>
    <property type="gene ID" value="nOo.2.0.1.g11007"/>
</dbReference>
<gene>
    <name evidence="1" type="ORF">NOO_LOCUS11007</name>
</gene>
<protein>
    <submittedName>
        <fullName evidence="1 3">Uncharacterized protein</fullName>
    </submittedName>
</protein>
<reference evidence="3" key="1">
    <citation type="submission" date="2016-06" db="UniProtKB">
        <authorList>
            <consortium name="WormBaseParasite"/>
        </authorList>
    </citation>
    <scope>IDENTIFICATION</scope>
</reference>
<dbReference type="STRING" id="42157.A0A182ES88"/>
<reference evidence="1 2" key="2">
    <citation type="submission" date="2018-08" db="EMBL/GenBank/DDBJ databases">
        <authorList>
            <person name="Laetsch R D."/>
            <person name="Stevens L."/>
            <person name="Kumar S."/>
            <person name="Blaxter L. M."/>
        </authorList>
    </citation>
    <scope>NUCLEOTIDE SEQUENCE [LARGE SCALE GENOMIC DNA]</scope>
</reference>
<accession>A0A182ES88</accession>
<evidence type="ECO:0000313" key="2">
    <source>
        <dbReference type="Proteomes" id="UP000271087"/>
    </source>
</evidence>
<dbReference type="AlphaFoldDB" id="A0A182ES88"/>
<name>A0A182ES88_ONCOC</name>
<keyword evidence="2" id="KW-1185">Reference proteome</keyword>
<dbReference type="Proteomes" id="UP000271087">
    <property type="component" value="Unassembled WGS sequence"/>
</dbReference>
<proteinExistence type="predicted"/>